<dbReference type="Pfam" id="PF18616">
    <property type="entry name" value="CdiI_3"/>
    <property type="match status" value="1"/>
</dbReference>
<evidence type="ECO:0000313" key="1">
    <source>
        <dbReference type="EMBL" id="NEA89230.1"/>
    </source>
</evidence>
<proteinExistence type="predicted"/>
<reference evidence="1" key="1">
    <citation type="submission" date="2020-01" db="EMBL/GenBank/DDBJ databases">
        <title>Insect and environment-associated Actinomycetes.</title>
        <authorList>
            <person name="Currrie C."/>
            <person name="Chevrette M."/>
            <person name="Carlson C."/>
            <person name="Stubbendieck R."/>
            <person name="Wendt-Pienkowski E."/>
        </authorList>
    </citation>
    <scope>NUCLEOTIDE SEQUENCE</scope>
    <source>
        <strain evidence="1">SID14436</strain>
    </source>
</reference>
<dbReference type="InterPro" id="IPR040547">
    <property type="entry name" value="CdiI"/>
</dbReference>
<dbReference type="EMBL" id="JAAGMD010000699">
    <property type="protein sequence ID" value="NEA89230.1"/>
    <property type="molecule type" value="Genomic_DNA"/>
</dbReference>
<sequence>MNRDRSLEELEGDPGVTPLDSARRLVATVHELRRKPIGGLTVEDLRLLIRQNEGLAYCPQRGTGRRSPAVRAVWLRIERS</sequence>
<organism evidence="1">
    <name type="scientific">Streptomyces sp. SID14436</name>
    <dbReference type="NCBI Taxonomy" id="2706070"/>
    <lineage>
        <taxon>Bacteria</taxon>
        <taxon>Bacillati</taxon>
        <taxon>Actinomycetota</taxon>
        <taxon>Actinomycetes</taxon>
        <taxon>Kitasatosporales</taxon>
        <taxon>Streptomycetaceae</taxon>
        <taxon>Streptomyces</taxon>
    </lineage>
</organism>
<dbReference type="AlphaFoldDB" id="A0A6G3R1C5"/>
<gene>
    <name evidence="1" type="ORF">G3I53_25090</name>
</gene>
<comment type="caution">
    <text evidence="1">The sequence shown here is derived from an EMBL/GenBank/DDBJ whole genome shotgun (WGS) entry which is preliminary data.</text>
</comment>
<accession>A0A6G3R1C5</accession>
<name>A0A6G3R1C5_9ACTN</name>
<protein>
    <submittedName>
        <fullName evidence="1">Uncharacterized protein</fullName>
    </submittedName>
</protein>